<dbReference type="PANTHER" id="PTHR33204:SF18">
    <property type="entry name" value="TRANSCRIPTIONAL REGULATORY PROTEIN"/>
    <property type="match status" value="1"/>
</dbReference>
<dbReference type="SUPFAM" id="SSF46785">
    <property type="entry name" value="Winged helix' DNA-binding domain"/>
    <property type="match status" value="1"/>
</dbReference>
<evidence type="ECO:0000313" key="5">
    <source>
        <dbReference type="EMBL" id="QOD59492.1"/>
    </source>
</evidence>
<evidence type="ECO:0000256" key="1">
    <source>
        <dbReference type="ARBA" id="ARBA00023015"/>
    </source>
</evidence>
<name>A0A7L8ABY1_9FLAO</name>
<keyword evidence="3" id="KW-0804">Transcription</keyword>
<evidence type="ECO:0000259" key="4">
    <source>
        <dbReference type="PROSITE" id="PS51118"/>
    </source>
</evidence>
<feature type="domain" description="HTH hxlR-type" evidence="4">
    <location>
        <begin position="3"/>
        <end position="102"/>
    </location>
</feature>
<dbReference type="InterPro" id="IPR002577">
    <property type="entry name" value="HTH_HxlR"/>
</dbReference>
<dbReference type="Proteomes" id="UP000516764">
    <property type="component" value="Chromosome"/>
</dbReference>
<evidence type="ECO:0000256" key="2">
    <source>
        <dbReference type="ARBA" id="ARBA00023125"/>
    </source>
</evidence>
<keyword evidence="1" id="KW-0805">Transcription regulation</keyword>
<evidence type="ECO:0000313" key="6">
    <source>
        <dbReference type="Proteomes" id="UP000516764"/>
    </source>
</evidence>
<dbReference type="AlphaFoldDB" id="A0A7L8ABY1"/>
<proteinExistence type="predicted"/>
<evidence type="ECO:0000256" key="3">
    <source>
        <dbReference type="ARBA" id="ARBA00023163"/>
    </source>
</evidence>
<dbReference type="GO" id="GO:0003677">
    <property type="term" value="F:DNA binding"/>
    <property type="evidence" value="ECO:0007669"/>
    <property type="project" value="UniProtKB-KW"/>
</dbReference>
<dbReference type="PROSITE" id="PS51118">
    <property type="entry name" value="HTH_HXLR"/>
    <property type="match status" value="1"/>
</dbReference>
<dbReference type="Pfam" id="PF01638">
    <property type="entry name" value="HxlR"/>
    <property type="match status" value="1"/>
</dbReference>
<organism evidence="5 6">
    <name type="scientific">Polaribacter haliotis</name>
    <dbReference type="NCBI Taxonomy" id="1888915"/>
    <lineage>
        <taxon>Bacteria</taxon>
        <taxon>Pseudomonadati</taxon>
        <taxon>Bacteroidota</taxon>
        <taxon>Flavobacteriia</taxon>
        <taxon>Flavobacteriales</taxon>
        <taxon>Flavobacteriaceae</taxon>
    </lineage>
</organism>
<gene>
    <name evidence="5" type="ORF">H9I45_08920</name>
</gene>
<keyword evidence="2" id="KW-0238">DNA-binding</keyword>
<dbReference type="RefSeq" id="WP_176397591.1">
    <property type="nucleotide sequence ID" value="NZ_CP061813.1"/>
</dbReference>
<protein>
    <submittedName>
        <fullName evidence="5">Helix-turn-helix transcriptional regulator</fullName>
    </submittedName>
</protein>
<dbReference type="InterPro" id="IPR036390">
    <property type="entry name" value="WH_DNA-bd_sf"/>
</dbReference>
<reference evidence="5 6" key="1">
    <citation type="journal article" date="2016" name="Int. J. Syst. Evol. Microbiol.">
        <title>Polaribacter haliotis sp. nov., isolated from the gut of abalone Haliotis discus hannai.</title>
        <authorList>
            <person name="Kim Y.O."/>
            <person name="Park I.S."/>
            <person name="Park S."/>
            <person name="Nam B.H."/>
            <person name="Park J.M."/>
            <person name="Kim D.G."/>
            <person name="Yoon J.H."/>
        </authorList>
    </citation>
    <scope>NUCLEOTIDE SEQUENCE [LARGE SCALE GENOMIC DNA]</scope>
    <source>
        <strain evidence="5 6">KCTC 52418</strain>
    </source>
</reference>
<dbReference type="EMBL" id="CP061813">
    <property type="protein sequence ID" value="QOD59492.1"/>
    <property type="molecule type" value="Genomic_DNA"/>
</dbReference>
<dbReference type="PANTHER" id="PTHR33204">
    <property type="entry name" value="TRANSCRIPTIONAL REGULATOR, MARR FAMILY"/>
    <property type="match status" value="1"/>
</dbReference>
<dbReference type="Gene3D" id="1.10.10.10">
    <property type="entry name" value="Winged helix-like DNA-binding domain superfamily/Winged helix DNA-binding domain"/>
    <property type="match status" value="1"/>
</dbReference>
<sequence>MNCPIQLTSHIIGDKWILLILRELFLGNTKFDEFERNLAISKSVLTTKLKLLVEFKLIIKTDYKEEKKRTRSKYQLSKIGSELLFIMGAVMEWGNTNLVNKEETYLKIIDKSDTPVKLVFANQDNDILALDDLSFELS</sequence>
<dbReference type="InterPro" id="IPR036388">
    <property type="entry name" value="WH-like_DNA-bd_sf"/>
</dbReference>
<dbReference type="KEGG" id="phal:H9I45_08920"/>
<accession>A0A7L8ABY1</accession>
<keyword evidence="6" id="KW-1185">Reference proteome</keyword>